<dbReference type="SUPFAM" id="SSF54928">
    <property type="entry name" value="RNA-binding domain, RBD"/>
    <property type="match status" value="2"/>
</dbReference>
<evidence type="ECO:0000256" key="3">
    <source>
        <dbReference type="SAM" id="MobiDB-lite"/>
    </source>
</evidence>
<evidence type="ECO:0000256" key="1">
    <source>
        <dbReference type="ARBA" id="ARBA00022884"/>
    </source>
</evidence>
<evidence type="ECO:0000313" key="5">
    <source>
        <dbReference type="EMBL" id="CAG5112837.1"/>
    </source>
</evidence>
<keyword evidence="6" id="KW-1185">Reference proteome</keyword>
<dbReference type="InterPro" id="IPR050502">
    <property type="entry name" value="Euk_RNA-bind_prot"/>
</dbReference>
<dbReference type="PANTHER" id="PTHR48025:SF1">
    <property type="entry name" value="RRM DOMAIN-CONTAINING PROTEIN"/>
    <property type="match status" value="1"/>
</dbReference>
<proteinExistence type="predicted"/>
<dbReference type="InterPro" id="IPR000504">
    <property type="entry name" value="RRM_dom"/>
</dbReference>
<dbReference type="InterPro" id="IPR035979">
    <property type="entry name" value="RBD_domain_sf"/>
</dbReference>
<dbReference type="SMART" id="SM00360">
    <property type="entry name" value="RRM"/>
    <property type="match status" value="2"/>
</dbReference>
<accession>A0ABN7TBT7</accession>
<dbReference type="CDD" id="cd12362">
    <property type="entry name" value="RRM3_CELF1-6"/>
    <property type="match status" value="1"/>
</dbReference>
<dbReference type="PANTHER" id="PTHR48025">
    <property type="entry name" value="OS02G0815200 PROTEIN"/>
    <property type="match status" value="1"/>
</dbReference>
<sequence>MFEPYGKIQELQVLRNFNGTSRRCAFLTFSSRLEAQSAVQALNNTMVSSNCSQAMVVKLADTPKQKEKRKLERQLKSCAMQLQRLCADEDDLVGKLLLPSLCNLALSSTKLPSSSPAQQSFPVVPINQATGYAQNKNAMRNGWNNNNDNGGSTGNASDDSTKSSNENPTIGGTQSGPEGANLFVYHLPKRFNDSDLYALFSTIGELISAKVYVDRHTQESKCFGFVSYKHIIDASAAIKRFNTYQVDDKRLKVEMKKPRQKTTFKPTPTPPFPSNFSPPFIPDVGTKSATPPIWGPHNVEPPFFTSLLE</sequence>
<evidence type="ECO:0000259" key="4">
    <source>
        <dbReference type="PROSITE" id="PS50102"/>
    </source>
</evidence>
<feature type="compositionally biased region" description="Polar residues" evidence="3">
    <location>
        <begin position="156"/>
        <end position="176"/>
    </location>
</feature>
<name>A0ABN7TBT7_OIKDI</name>
<feature type="domain" description="RRM" evidence="4">
    <location>
        <begin position="180"/>
        <end position="258"/>
    </location>
</feature>
<reference evidence="5 6" key="1">
    <citation type="submission" date="2021-04" db="EMBL/GenBank/DDBJ databases">
        <authorList>
            <person name="Bliznina A."/>
        </authorList>
    </citation>
    <scope>NUCLEOTIDE SEQUENCE [LARGE SCALE GENOMIC DNA]</scope>
</reference>
<dbReference type="InterPro" id="IPR012677">
    <property type="entry name" value="Nucleotide-bd_a/b_plait_sf"/>
</dbReference>
<evidence type="ECO:0000313" key="6">
    <source>
        <dbReference type="Proteomes" id="UP001158576"/>
    </source>
</evidence>
<dbReference type="Pfam" id="PF00076">
    <property type="entry name" value="RRM_1"/>
    <property type="match status" value="2"/>
</dbReference>
<gene>
    <name evidence="5" type="ORF">OKIOD_LOCUS15773</name>
</gene>
<protein>
    <submittedName>
        <fullName evidence="5">Oidioi.mRNA.OKI2018_I69.chr2.g7008.t1.cds</fullName>
    </submittedName>
</protein>
<evidence type="ECO:0000256" key="2">
    <source>
        <dbReference type="PROSITE-ProRule" id="PRU00176"/>
    </source>
</evidence>
<dbReference type="Gene3D" id="3.30.70.330">
    <property type="match status" value="2"/>
</dbReference>
<organism evidence="5 6">
    <name type="scientific">Oikopleura dioica</name>
    <name type="common">Tunicate</name>
    <dbReference type="NCBI Taxonomy" id="34765"/>
    <lineage>
        <taxon>Eukaryota</taxon>
        <taxon>Metazoa</taxon>
        <taxon>Chordata</taxon>
        <taxon>Tunicata</taxon>
        <taxon>Appendicularia</taxon>
        <taxon>Copelata</taxon>
        <taxon>Oikopleuridae</taxon>
        <taxon>Oikopleura</taxon>
    </lineage>
</organism>
<feature type="region of interest" description="Disordered" evidence="3">
    <location>
        <begin position="137"/>
        <end position="176"/>
    </location>
</feature>
<keyword evidence="1 2" id="KW-0694">RNA-binding</keyword>
<feature type="compositionally biased region" description="Low complexity" evidence="3">
    <location>
        <begin position="137"/>
        <end position="150"/>
    </location>
</feature>
<dbReference type="Proteomes" id="UP001158576">
    <property type="component" value="Chromosome 2"/>
</dbReference>
<feature type="domain" description="RRM" evidence="4">
    <location>
        <begin position="1"/>
        <end position="62"/>
    </location>
</feature>
<dbReference type="EMBL" id="OU015567">
    <property type="protein sequence ID" value="CAG5112837.1"/>
    <property type="molecule type" value="Genomic_DNA"/>
</dbReference>
<dbReference type="PROSITE" id="PS50102">
    <property type="entry name" value="RRM"/>
    <property type="match status" value="2"/>
</dbReference>